<gene>
    <name evidence="1" type="primary">Contig19122.g20277</name>
    <name evidence="1" type="ORF">STYLEM_11181</name>
</gene>
<dbReference type="Proteomes" id="UP000039865">
    <property type="component" value="Unassembled WGS sequence"/>
</dbReference>
<dbReference type="InParanoid" id="A0A078AL57"/>
<keyword evidence="2" id="KW-1185">Reference proteome</keyword>
<evidence type="ECO:0000313" key="1">
    <source>
        <dbReference type="EMBL" id="CDW82152.1"/>
    </source>
</evidence>
<organism evidence="1 2">
    <name type="scientific">Stylonychia lemnae</name>
    <name type="common">Ciliate</name>
    <dbReference type="NCBI Taxonomy" id="5949"/>
    <lineage>
        <taxon>Eukaryota</taxon>
        <taxon>Sar</taxon>
        <taxon>Alveolata</taxon>
        <taxon>Ciliophora</taxon>
        <taxon>Intramacronucleata</taxon>
        <taxon>Spirotrichea</taxon>
        <taxon>Stichotrichia</taxon>
        <taxon>Sporadotrichida</taxon>
        <taxon>Oxytrichidae</taxon>
        <taxon>Stylonychinae</taxon>
        <taxon>Stylonychia</taxon>
    </lineage>
</organism>
<proteinExistence type="predicted"/>
<protein>
    <submittedName>
        <fullName evidence="1">Uncharacterized protein</fullName>
    </submittedName>
</protein>
<accession>A0A078AL57</accession>
<dbReference type="AlphaFoldDB" id="A0A078AL57"/>
<name>A0A078AL57_STYLE</name>
<reference evidence="1 2" key="1">
    <citation type="submission" date="2014-06" db="EMBL/GenBank/DDBJ databases">
        <authorList>
            <person name="Swart Estienne"/>
        </authorList>
    </citation>
    <scope>NUCLEOTIDE SEQUENCE [LARGE SCALE GENOMIC DNA]</scope>
    <source>
        <strain evidence="1 2">130c</strain>
    </source>
</reference>
<dbReference type="EMBL" id="CCKQ01010629">
    <property type="protein sequence ID" value="CDW82152.1"/>
    <property type="molecule type" value="Genomic_DNA"/>
</dbReference>
<sequence length="263" mass="31513">MQNEFINELFTLGKINNESDLHEYKNLLNSISALFYTNHRLNDVTVMFKIQREVLIEIQKDRVLQEQYDFENKKKQQHQPSKKVVQKLKCNLQLEFKLIQNWKIKNCIKIIKTKISKICLMKILLQRYRKTTNQKYNHSYQRRWYINSLKNEGEDMIIDGQARKFLEKLQQVGPYSKQILNYSYPQLLFQRGNDEEIDSQEDNNNGELSDLIDDEGEDKEDQLYIEQIHEVGNVYLVEANQYNDYVDKDEMDCQIVSVVKRLN</sequence>
<evidence type="ECO:0000313" key="2">
    <source>
        <dbReference type="Proteomes" id="UP000039865"/>
    </source>
</evidence>